<keyword evidence="3" id="KW-1185">Reference proteome</keyword>
<dbReference type="EMBL" id="BLBS01000048">
    <property type="protein sequence ID" value="GET91344.1"/>
    <property type="molecule type" value="Genomic_DNA"/>
</dbReference>
<evidence type="ECO:0000313" key="2">
    <source>
        <dbReference type="EMBL" id="GET91344.1"/>
    </source>
</evidence>
<protein>
    <submittedName>
        <fullName evidence="2">Uncharacterized protein</fullName>
    </submittedName>
</protein>
<gene>
    <name evidence="2" type="ORF">LtaPh_3201600</name>
</gene>
<feature type="region of interest" description="Disordered" evidence="1">
    <location>
        <begin position="273"/>
        <end position="316"/>
    </location>
</feature>
<feature type="compositionally biased region" description="Polar residues" evidence="1">
    <location>
        <begin position="586"/>
        <end position="596"/>
    </location>
</feature>
<accession>A0A640KQP3</accession>
<proteinExistence type="predicted"/>
<sequence length="621" mass="65925">MNADGRKSRVSVSRGGATLHSTPASAPFFSESPVPLPSLDTLRTTDILVRAYYVSLAPSSSMTPPAADTSAVKECVRPAEIAIAAGAQKTDGEVFCAALAREVVEAAANLFASRSLDRLVGAYAACAAWDDMRDVVATSFLLQDHGDSVIRTHRSGSLVFANGLPPSSSEATTATAAALTPLFLRSALSLAGVSTRTPSCTLTPQSLINPPPLSTYHRSATQPTHLSCPVPPASVPMDAYCRYVMAVEEAPAPPIAPDAVPSSHHSTLLRLRSTRRGTRHLDKSAAESAAPLSLSPSLPPPRQFKRLKRGKRLVEKHLPRASLEEALSESGGGARSRLVSTTSMQAPLSDALTTAMRQAPLPLLGDNAESLSHAERAGVRVVGIGDTTAQPGGSETERKHMVKASLRNGGAMLAVEQDRLWTMERGRVVPTRRDRRKDGVVCRVEPPPSSDTDAAIQDKEPVAPAEAATKDDAGETLQQRRGTWRRASAAAMLEAKEATLALEAWTSSFYSTADVPEEIPLQDQVQVYPSAGVTVMETNNSGTTSSLRRSKKADASHTVVACGGPFAVPADRMALSSFDDKRPATRKSNGGLSRTQQPHRDKTRRTRAVKSAVSRTASHGH</sequence>
<organism evidence="2 3">
    <name type="scientific">Leishmania tarentolae</name>
    <name type="common">Sauroleishmania tarentolae</name>
    <dbReference type="NCBI Taxonomy" id="5689"/>
    <lineage>
        <taxon>Eukaryota</taxon>
        <taxon>Discoba</taxon>
        <taxon>Euglenozoa</taxon>
        <taxon>Kinetoplastea</taxon>
        <taxon>Metakinetoplastina</taxon>
        <taxon>Trypanosomatida</taxon>
        <taxon>Trypanosomatidae</taxon>
        <taxon>Leishmaniinae</taxon>
        <taxon>Leishmania</taxon>
        <taxon>lizard Leishmania</taxon>
    </lineage>
</organism>
<feature type="region of interest" description="Disordered" evidence="1">
    <location>
        <begin position="577"/>
        <end position="621"/>
    </location>
</feature>
<dbReference type="OrthoDB" id="273436at2759"/>
<comment type="caution">
    <text evidence="2">The sequence shown here is derived from an EMBL/GenBank/DDBJ whole genome shotgun (WGS) entry which is preliminary data.</text>
</comment>
<feature type="region of interest" description="Disordered" evidence="1">
    <location>
        <begin position="432"/>
        <end position="481"/>
    </location>
</feature>
<evidence type="ECO:0000256" key="1">
    <source>
        <dbReference type="SAM" id="MobiDB-lite"/>
    </source>
</evidence>
<dbReference type="VEuPathDB" id="TriTrypDB:LtaPh_3201600"/>
<dbReference type="AlphaFoldDB" id="A0A640KQP3"/>
<evidence type="ECO:0000313" key="3">
    <source>
        <dbReference type="Proteomes" id="UP000419144"/>
    </source>
</evidence>
<dbReference type="Proteomes" id="UP000419144">
    <property type="component" value="Unassembled WGS sequence"/>
</dbReference>
<name>A0A640KQP3_LEITA</name>
<reference evidence="2" key="1">
    <citation type="submission" date="2019-11" db="EMBL/GenBank/DDBJ databases">
        <title>Leishmania tarentolae CDS.</title>
        <authorList>
            <person name="Goto Y."/>
            <person name="Yamagishi J."/>
        </authorList>
    </citation>
    <scope>NUCLEOTIDE SEQUENCE [LARGE SCALE GENOMIC DNA]</scope>
    <source>
        <strain evidence="2">Parrot Tar II</strain>
    </source>
</reference>
<feature type="compositionally biased region" description="Low complexity" evidence="1">
    <location>
        <begin position="286"/>
        <end position="296"/>
    </location>
</feature>